<keyword evidence="2" id="KW-1185">Reference proteome</keyword>
<comment type="caution">
    <text evidence="1">The sequence shown here is derived from an EMBL/GenBank/DDBJ whole genome shotgun (WGS) entry which is preliminary data.</text>
</comment>
<dbReference type="Proteomes" id="UP000224634">
    <property type="component" value="Unassembled WGS sequence"/>
</dbReference>
<reference evidence="1 2" key="1">
    <citation type="submission" date="2017-10" db="EMBL/GenBank/DDBJ databases">
        <title>Comparative genomics in systemic dimorphic fungi from Ajellomycetaceae.</title>
        <authorList>
            <person name="Munoz J.F."/>
            <person name="Mcewen J.G."/>
            <person name="Clay O.K."/>
            <person name="Cuomo C.A."/>
        </authorList>
    </citation>
    <scope>NUCLEOTIDE SEQUENCE [LARGE SCALE GENOMIC DNA]</scope>
    <source>
        <strain evidence="1 2">UAMH7299</strain>
    </source>
</reference>
<evidence type="ECO:0000313" key="2">
    <source>
        <dbReference type="Proteomes" id="UP000224634"/>
    </source>
</evidence>
<dbReference type="AlphaFoldDB" id="A0A2B7YPG2"/>
<dbReference type="EMBL" id="PDNA01000022">
    <property type="protein sequence ID" value="PGH23546.1"/>
    <property type="molecule type" value="Genomic_DNA"/>
</dbReference>
<proteinExistence type="predicted"/>
<accession>A0A2B7YPG2</accession>
<name>A0A2B7YPG2_POLH7</name>
<organism evidence="1 2">
    <name type="scientific">Polytolypa hystricis (strain UAMH7299)</name>
    <dbReference type="NCBI Taxonomy" id="1447883"/>
    <lineage>
        <taxon>Eukaryota</taxon>
        <taxon>Fungi</taxon>
        <taxon>Dikarya</taxon>
        <taxon>Ascomycota</taxon>
        <taxon>Pezizomycotina</taxon>
        <taxon>Eurotiomycetes</taxon>
        <taxon>Eurotiomycetidae</taxon>
        <taxon>Onygenales</taxon>
        <taxon>Onygenales incertae sedis</taxon>
        <taxon>Polytolypa</taxon>
    </lineage>
</organism>
<protein>
    <submittedName>
        <fullName evidence="1">Uncharacterized protein</fullName>
    </submittedName>
</protein>
<sequence>MPRGNNKPLFHRIGAGLCGSVWTPTSSNDRQFMCAFKRADGIPGRSLPNDYEMRGRVLDALKQLVKGTDKENNDTVMAGLHIQVPHRYNFIKGDDETLNW</sequence>
<evidence type="ECO:0000313" key="1">
    <source>
        <dbReference type="EMBL" id="PGH23546.1"/>
    </source>
</evidence>
<gene>
    <name evidence="1" type="ORF">AJ80_02326</name>
</gene>
<dbReference type="OrthoDB" id="2993351at2759"/>